<evidence type="ECO:0000313" key="3">
    <source>
        <dbReference type="EMBL" id="OHA08379.1"/>
    </source>
</evidence>
<dbReference type="Pfam" id="PF01797">
    <property type="entry name" value="Y1_Tnp"/>
    <property type="match status" value="1"/>
</dbReference>
<evidence type="ECO:0000256" key="1">
    <source>
        <dbReference type="SAM" id="Phobius"/>
    </source>
</evidence>
<dbReference type="Gene3D" id="3.30.70.1290">
    <property type="entry name" value="Transposase IS200-like"/>
    <property type="match status" value="1"/>
</dbReference>
<dbReference type="PANTHER" id="PTHR34322">
    <property type="entry name" value="TRANSPOSASE, Y1_TNP DOMAIN-CONTAINING"/>
    <property type="match status" value="1"/>
</dbReference>
<feature type="domain" description="Transposase IS200-like" evidence="2">
    <location>
        <begin position="9"/>
        <end position="156"/>
    </location>
</feature>
<dbReference type="AlphaFoldDB" id="A0A1G2LC47"/>
<keyword evidence="1" id="KW-0812">Transmembrane</keyword>
<keyword evidence="1" id="KW-1133">Transmembrane helix</keyword>
<dbReference type="STRING" id="1802280.A3B37_01595"/>
<proteinExistence type="predicted"/>
<gene>
    <name evidence="3" type="ORF">A3B37_01595</name>
</gene>
<feature type="transmembrane region" description="Helical" evidence="1">
    <location>
        <begin position="79"/>
        <end position="98"/>
    </location>
</feature>
<sequence length="239" mass="28148">MPRQPRQFEIGGIYHVVKRATEGREIFLKPQDFHRFILGLEFFNDADPADLWNLIVGIVGSDPAKLGQKLKKQRRKKRIAIVELLAFVLMPNHIHLILREIKQNGISKYIQKLGGYSTYFNKQYHRMGALFQSRFKAIRIKDDVQLDTVFSYVHTNPVELWEAGWKKRKVKNPERAVKKLEEYWASSYNDYIGISKFPQVVDRKFFLEFYGDEKKCKQAIVDWIRFKAGQIELGPEIIE</sequence>
<name>A0A1G2LC47_9BACT</name>
<dbReference type="InterPro" id="IPR036515">
    <property type="entry name" value="Transposase_17_sf"/>
</dbReference>
<dbReference type="PANTHER" id="PTHR34322:SF2">
    <property type="entry name" value="TRANSPOSASE IS200-LIKE DOMAIN-CONTAINING PROTEIN"/>
    <property type="match status" value="1"/>
</dbReference>
<dbReference type="GO" id="GO:0006313">
    <property type="term" value="P:DNA transposition"/>
    <property type="evidence" value="ECO:0007669"/>
    <property type="project" value="InterPro"/>
</dbReference>
<keyword evidence="1" id="KW-0472">Membrane</keyword>
<dbReference type="EMBL" id="MHQS01000017">
    <property type="protein sequence ID" value="OHA08379.1"/>
    <property type="molecule type" value="Genomic_DNA"/>
</dbReference>
<dbReference type="GO" id="GO:0003677">
    <property type="term" value="F:DNA binding"/>
    <property type="evidence" value="ECO:0007669"/>
    <property type="project" value="InterPro"/>
</dbReference>
<protein>
    <recommendedName>
        <fullName evidence="2">Transposase IS200-like domain-containing protein</fullName>
    </recommendedName>
</protein>
<evidence type="ECO:0000259" key="2">
    <source>
        <dbReference type="SMART" id="SM01321"/>
    </source>
</evidence>
<evidence type="ECO:0000313" key="4">
    <source>
        <dbReference type="Proteomes" id="UP000176705"/>
    </source>
</evidence>
<dbReference type="InterPro" id="IPR002686">
    <property type="entry name" value="Transposase_17"/>
</dbReference>
<accession>A0A1G2LC47</accession>
<dbReference type="GO" id="GO:0004803">
    <property type="term" value="F:transposase activity"/>
    <property type="evidence" value="ECO:0007669"/>
    <property type="project" value="InterPro"/>
</dbReference>
<dbReference type="Proteomes" id="UP000176705">
    <property type="component" value="Unassembled WGS sequence"/>
</dbReference>
<reference evidence="3 4" key="1">
    <citation type="journal article" date="2016" name="Nat. Commun.">
        <title>Thousands of microbial genomes shed light on interconnected biogeochemical processes in an aquifer system.</title>
        <authorList>
            <person name="Anantharaman K."/>
            <person name="Brown C.T."/>
            <person name="Hug L.A."/>
            <person name="Sharon I."/>
            <person name="Castelle C.J."/>
            <person name="Probst A.J."/>
            <person name="Thomas B.C."/>
            <person name="Singh A."/>
            <person name="Wilkins M.J."/>
            <person name="Karaoz U."/>
            <person name="Brodie E.L."/>
            <person name="Williams K.H."/>
            <person name="Hubbard S.S."/>
            <person name="Banfield J.F."/>
        </authorList>
    </citation>
    <scope>NUCLEOTIDE SEQUENCE [LARGE SCALE GENOMIC DNA]</scope>
</reference>
<organism evidence="3 4">
    <name type="scientific">Candidatus Sungbacteria bacterium RIFCSPLOWO2_01_FULL_59_16</name>
    <dbReference type="NCBI Taxonomy" id="1802280"/>
    <lineage>
        <taxon>Bacteria</taxon>
        <taxon>Candidatus Sungiibacteriota</taxon>
    </lineage>
</organism>
<dbReference type="SMART" id="SM01321">
    <property type="entry name" value="Y1_Tnp"/>
    <property type="match status" value="1"/>
</dbReference>
<dbReference type="SUPFAM" id="SSF143422">
    <property type="entry name" value="Transposase IS200-like"/>
    <property type="match status" value="1"/>
</dbReference>
<comment type="caution">
    <text evidence="3">The sequence shown here is derived from an EMBL/GenBank/DDBJ whole genome shotgun (WGS) entry which is preliminary data.</text>
</comment>